<evidence type="ECO:0000256" key="5">
    <source>
        <dbReference type="RuleBase" id="RU000682"/>
    </source>
</evidence>
<evidence type="ECO:0000313" key="9">
    <source>
        <dbReference type="Proteomes" id="UP000011083"/>
    </source>
</evidence>
<protein>
    <submittedName>
        <fullName evidence="8">Homeobox domain containing protein</fullName>
    </submittedName>
</protein>
<feature type="region of interest" description="Disordered" evidence="6">
    <location>
        <begin position="172"/>
        <end position="272"/>
    </location>
</feature>
<dbReference type="RefSeq" id="XP_004346572.1">
    <property type="nucleotide sequence ID" value="XM_004346522.1"/>
</dbReference>
<dbReference type="PROSITE" id="PS00027">
    <property type="entry name" value="HOMEOBOX_1"/>
    <property type="match status" value="1"/>
</dbReference>
<proteinExistence type="predicted"/>
<reference evidence="8 9" key="1">
    <citation type="journal article" date="2013" name="Genome Biol.">
        <title>Genome of Acanthamoeba castellanii highlights extensive lateral gene transfer and early evolution of tyrosine kinase signaling.</title>
        <authorList>
            <person name="Clarke M."/>
            <person name="Lohan A.J."/>
            <person name="Liu B."/>
            <person name="Lagkouvardos I."/>
            <person name="Roy S."/>
            <person name="Zafar N."/>
            <person name="Bertelli C."/>
            <person name="Schilde C."/>
            <person name="Kianianmomeni A."/>
            <person name="Burglin T.R."/>
            <person name="Frech C."/>
            <person name="Turcotte B."/>
            <person name="Kopec K.O."/>
            <person name="Synnott J.M."/>
            <person name="Choo C."/>
            <person name="Paponov I."/>
            <person name="Finkler A."/>
            <person name="Soon Heng Tan C."/>
            <person name="Hutchins A.P."/>
            <person name="Weinmeier T."/>
            <person name="Rattei T."/>
            <person name="Chu J.S."/>
            <person name="Gimenez G."/>
            <person name="Irimia M."/>
            <person name="Rigden D.J."/>
            <person name="Fitzpatrick D.A."/>
            <person name="Lorenzo-Morales J."/>
            <person name="Bateman A."/>
            <person name="Chiu C.H."/>
            <person name="Tang P."/>
            <person name="Hegemann P."/>
            <person name="Fromm H."/>
            <person name="Raoult D."/>
            <person name="Greub G."/>
            <person name="Miranda-Saavedra D."/>
            <person name="Chen N."/>
            <person name="Nash P."/>
            <person name="Ginger M.L."/>
            <person name="Horn M."/>
            <person name="Schaap P."/>
            <person name="Caler L."/>
            <person name="Loftus B."/>
        </authorList>
    </citation>
    <scope>NUCLEOTIDE SEQUENCE [LARGE SCALE GENOMIC DNA]</scope>
    <source>
        <strain evidence="8 9">Neff</strain>
    </source>
</reference>
<evidence type="ECO:0000256" key="1">
    <source>
        <dbReference type="ARBA" id="ARBA00023125"/>
    </source>
</evidence>
<evidence type="ECO:0000256" key="6">
    <source>
        <dbReference type="SAM" id="MobiDB-lite"/>
    </source>
</evidence>
<dbReference type="CDD" id="cd00086">
    <property type="entry name" value="homeodomain"/>
    <property type="match status" value="1"/>
</dbReference>
<dbReference type="AlphaFoldDB" id="L8H8U3"/>
<organism evidence="8 9">
    <name type="scientific">Acanthamoeba castellanii (strain ATCC 30010 / Neff)</name>
    <dbReference type="NCBI Taxonomy" id="1257118"/>
    <lineage>
        <taxon>Eukaryota</taxon>
        <taxon>Amoebozoa</taxon>
        <taxon>Discosea</taxon>
        <taxon>Longamoebia</taxon>
        <taxon>Centramoebida</taxon>
        <taxon>Acanthamoebidae</taxon>
        <taxon>Acanthamoeba</taxon>
    </lineage>
</organism>
<keyword evidence="2 4" id="KW-0371">Homeobox</keyword>
<feature type="compositionally biased region" description="Low complexity" evidence="6">
    <location>
        <begin position="172"/>
        <end position="186"/>
    </location>
</feature>
<dbReference type="KEGG" id="acan:ACA1_229500"/>
<comment type="subcellular location">
    <subcellularLocation>
        <location evidence="4 5">Nucleus</location>
    </subcellularLocation>
</comment>
<evidence type="ECO:0000259" key="7">
    <source>
        <dbReference type="PROSITE" id="PS50071"/>
    </source>
</evidence>
<dbReference type="STRING" id="1257118.L8H8U3"/>
<dbReference type="InterPro" id="IPR017970">
    <property type="entry name" value="Homeobox_CS"/>
</dbReference>
<feature type="DNA-binding region" description="Homeobox" evidence="4">
    <location>
        <begin position="387"/>
        <end position="446"/>
    </location>
</feature>
<dbReference type="GO" id="GO:0000981">
    <property type="term" value="F:DNA-binding transcription factor activity, RNA polymerase II-specific"/>
    <property type="evidence" value="ECO:0007669"/>
    <property type="project" value="InterPro"/>
</dbReference>
<dbReference type="InterPro" id="IPR009057">
    <property type="entry name" value="Homeodomain-like_sf"/>
</dbReference>
<feature type="region of interest" description="Disordered" evidence="6">
    <location>
        <begin position="366"/>
        <end position="393"/>
    </location>
</feature>
<dbReference type="SMART" id="SM00389">
    <property type="entry name" value="HOX"/>
    <property type="match status" value="1"/>
</dbReference>
<dbReference type="VEuPathDB" id="AmoebaDB:ACA1_229500"/>
<evidence type="ECO:0000256" key="4">
    <source>
        <dbReference type="PROSITE-ProRule" id="PRU00108"/>
    </source>
</evidence>
<feature type="region of interest" description="Disordered" evidence="6">
    <location>
        <begin position="1"/>
        <end position="98"/>
    </location>
</feature>
<feature type="compositionally biased region" description="Polar residues" evidence="6">
    <location>
        <begin position="238"/>
        <end position="247"/>
    </location>
</feature>
<keyword evidence="9" id="KW-1185">Reference proteome</keyword>
<dbReference type="Pfam" id="PF00046">
    <property type="entry name" value="Homeodomain"/>
    <property type="match status" value="1"/>
</dbReference>
<feature type="compositionally biased region" description="Low complexity" evidence="6">
    <location>
        <begin position="202"/>
        <end position="237"/>
    </location>
</feature>
<dbReference type="InterPro" id="IPR001356">
    <property type="entry name" value="HD"/>
</dbReference>
<dbReference type="OrthoDB" id="6159439at2759"/>
<name>L8H8U3_ACACF</name>
<dbReference type="InterPro" id="IPR050460">
    <property type="entry name" value="Distal-less_Homeobox_TF"/>
</dbReference>
<keyword evidence="1 4" id="KW-0238">DNA-binding</keyword>
<dbReference type="EMBL" id="KB007901">
    <property type="protein sequence ID" value="ELR21627.1"/>
    <property type="molecule type" value="Genomic_DNA"/>
</dbReference>
<dbReference type="GeneID" id="14922532"/>
<evidence type="ECO:0000256" key="3">
    <source>
        <dbReference type="ARBA" id="ARBA00023242"/>
    </source>
</evidence>
<feature type="region of interest" description="Disordered" evidence="6">
    <location>
        <begin position="443"/>
        <end position="464"/>
    </location>
</feature>
<keyword evidence="3 4" id="KW-0539">Nucleus</keyword>
<dbReference type="Proteomes" id="UP000011083">
    <property type="component" value="Unassembled WGS sequence"/>
</dbReference>
<dbReference type="Gene3D" id="1.10.10.60">
    <property type="entry name" value="Homeodomain-like"/>
    <property type="match status" value="1"/>
</dbReference>
<feature type="compositionally biased region" description="Basic and acidic residues" evidence="6">
    <location>
        <begin position="56"/>
        <end position="74"/>
    </location>
</feature>
<accession>L8H8U3</accession>
<gene>
    <name evidence="8" type="ORF">ACA1_229500</name>
</gene>
<evidence type="ECO:0000313" key="8">
    <source>
        <dbReference type="EMBL" id="ELR21627.1"/>
    </source>
</evidence>
<dbReference type="GO" id="GO:0003677">
    <property type="term" value="F:DNA binding"/>
    <property type="evidence" value="ECO:0007669"/>
    <property type="project" value="UniProtKB-UniRule"/>
</dbReference>
<dbReference type="PROSITE" id="PS50071">
    <property type="entry name" value="HOMEOBOX_2"/>
    <property type="match status" value="1"/>
</dbReference>
<feature type="compositionally biased region" description="Low complexity" evidence="6">
    <location>
        <begin position="450"/>
        <end position="464"/>
    </location>
</feature>
<feature type="compositionally biased region" description="Polar residues" evidence="6">
    <location>
        <begin position="23"/>
        <end position="32"/>
    </location>
</feature>
<dbReference type="PANTHER" id="PTHR24327">
    <property type="entry name" value="HOMEOBOX PROTEIN"/>
    <property type="match status" value="1"/>
</dbReference>
<sequence length="491" mass="53138">MAQLLRHLGSSNPPAPGAEKTPRLSTPTSKLSISFLVDDPPADEDSSSSKRKRRHTDALGESRVKVEPDVEHPQPPRPAKRARARPQSNWSGAAASASSARSIIHPPVALPTSLAPTPTPLPAPAAHHPATYQASALFPPTPYFVVANPQLLSAIHQQLLLAQTAQAYLLHQASHQHPQQQQQHQPPQRPSPLYPQTAPVYLGPSTPPGLSSASSPPSSPALLSSSPSSPLHAGAASTSSRTYSGESPSRGYALGDRNSAPNPPVGNNLHGDNIDVQQHTQQLLKQWHRQRQVQKMLYLQQKKHKKQQQHQRPHVLAPVRATTATTATMIPPVPTFTSAAVGQPSSLSAETLMALIDELLRRHVGSDAPRPCAESPQDKKEKAQPAGGKRRHRVPPEHLQVLEEVFAAEPFPHAEAKNELALRLGMTKRSITIWFQNKRARLKRNDEEMSPSSSSSSARSPAKSDAGIVFHQLTVDTSGQLAIIPEFPLQV</sequence>
<feature type="domain" description="Homeobox" evidence="7">
    <location>
        <begin position="385"/>
        <end position="445"/>
    </location>
</feature>
<dbReference type="SUPFAM" id="SSF46689">
    <property type="entry name" value="Homeodomain-like"/>
    <property type="match status" value="1"/>
</dbReference>
<dbReference type="GO" id="GO:0005634">
    <property type="term" value="C:nucleus"/>
    <property type="evidence" value="ECO:0007669"/>
    <property type="project" value="UniProtKB-SubCell"/>
</dbReference>
<evidence type="ECO:0000256" key="2">
    <source>
        <dbReference type="ARBA" id="ARBA00023155"/>
    </source>
</evidence>